<dbReference type="PANTHER" id="PTHR28637">
    <property type="entry name" value="DNA REPLICATION FACTOR CDT1"/>
    <property type="match status" value="1"/>
</dbReference>
<dbReference type="Pfam" id="PF08839">
    <property type="entry name" value="CDT1"/>
    <property type="match status" value="1"/>
</dbReference>
<evidence type="ECO:0000256" key="1">
    <source>
        <dbReference type="ARBA" id="ARBA00008356"/>
    </source>
</evidence>
<feature type="domain" description="CDT1 Geminin-binding" evidence="4">
    <location>
        <begin position="119"/>
        <end position="251"/>
    </location>
</feature>
<dbReference type="AlphaFoldDB" id="A0ABC8R8F9"/>
<evidence type="ECO:0000256" key="2">
    <source>
        <dbReference type="ARBA" id="ARBA00023306"/>
    </source>
</evidence>
<dbReference type="InterPro" id="IPR045173">
    <property type="entry name" value="Cdt1"/>
</dbReference>
<feature type="compositionally biased region" description="Basic residues" evidence="3">
    <location>
        <begin position="423"/>
        <end position="432"/>
    </location>
</feature>
<accession>A0ABC8R8F9</accession>
<feature type="region of interest" description="Disordered" evidence="3">
    <location>
        <begin position="237"/>
        <end position="256"/>
    </location>
</feature>
<dbReference type="InterPro" id="IPR032054">
    <property type="entry name" value="Cdt1_C"/>
</dbReference>
<dbReference type="Pfam" id="PF16679">
    <property type="entry name" value="CDT1_C"/>
    <property type="match status" value="1"/>
</dbReference>
<comment type="similarity">
    <text evidence="1">Belongs to the Cdt1 family.</text>
</comment>
<dbReference type="InterPro" id="IPR036390">
    <property type="entry name" value="WH_DNA-bd_sf"/>
</dbReference>
<keyword evidence="2" id="KW-0131">Cell cycle</keyword>
<feature type="region of interest" description="Disordered" evidence="3">
    <location>
        <begin position="397"/>
        <end position="448"/>
    </location>
</feature>
<organism evidence="5 6">
    <name type="scientific">Ilex paraguariensis</name>
    <name type="common">yerba mate</name>
    <dbReference type="NCBI Taxonomy" id="185542"/>
    <lineage>
        <taxon>Eukaryota</taxon>
        <taxon>Viridiplantae</taxon>
        <taxon>Streptophyta</taxon>
        <taxon>Embryophyta</taxon>
        <taxon>Tracheophyta</taxon>
        <taxon>Spermatophyta</taxon>
        <taxon>Magnoliopsida</taxon>
        <taxon>eudicotyledons</taxon>
        <taxon>Gunneridae</taxon>
        <taxon>Pentapetalae</taxon>
        <taxon>asterids</taxon>
        <taxon>campanulids</taxon>
        <taxon>Aquifoliales</taxon>
        <taxon>Aquifoliaceae</taxon>
        <taxon>Ilex</taxon>
    </lineage>
</organism>
<dbReference type="InterPro" id="IPR038090">
    <property type="entry name" value="Cdt1_C_WH_dom_sf"/>
</dbReference>
<protein>
    <recommendedName>
        <fullName evidence="4">CDT1 Geminin-binding domain-containing protein</fullName>
    </recommendedName>
</protein>
<feature type="compositionally biased region" description="Polar residues" evidence="3">
    <location>
        <begin position="22"/>
        <end position="46"/>
    </location>
</feature>
<reference evidence="5 6" key="1">
    <citation type="submission" date="2024-02" db="EMBL/GenBank/DDBJ databases">
        <authorList>
            <person name="Vignale AGUSTIN F."/>
            <person name="Sosa J E."/>
            <person name="Modenutti C."/>
        </authorList>
    </citation>
    <scope>NUCLEOTIDE SEQUENCE [LARGE SCALE GENOMIC DNA]</scope>
</reference>
<feature type="compositionally biased region" description="Polar residues" evidence="3">
    <location>
        <begin position="303"/>
        <end position="313"/>
    </location>
</feature>
<dbReference type="SUPFAM" id="SSF46785">
    <property type="entry name" value="Winged helix' DNA-binding domain"/>
    <property type="match status" value="1"/>
</dbReference>
<dbReference type="FunFam" id="1.10.10.1420:FF:000003">
    <property type="entry name" value="CDT1-like protein a chloroplastic"/>
    <property type="match status" value="1"/>
</dbReference>
<name>A0ABC8R8F9_9AQUA</name>
<comment type="caution">
    <text evidence="5">The sequence shown here is derived from an EMBL/GenBank/DDBJ whole genome shotgun (WGS) entry which is preliminary data.</text>
</comment>
<dbReference type="EMBL" id="CAUOFW020001059">
    <property type="protein sequence ID" value="CAK9140636.1"/>
    <property type="molecule type" value="Genomic_DNA"/>
</dbReference>
<feature type="region of interest" description="Disordered" evidence="3">
    <location>
        <begin position="302"/>
        <end position="334"/>
    </location>
</feature>
<dbReference type="SMART" id="SM01075">
    <property type="entry name" value="CDT1"/>
    <property type="match status" value="1"/>
</dbReference>
<sequence length="587" mass="65687">MESSESSPFDPFKSKKILRSSFKPSVSPSDQTENKATNQSPWNSVTPEKPINPPRRLKNRRAAMSVKEVRQAAQRLQKPAPDPPTRSNPIVDAAKHQIATLPSETAAAKSKKADGSAKLPEKYEILDSFFNSLDSSIRLLQLKGSMSTFINISPKIECLTDRRFTYSHLAQLKFILPEAIEVKKVLTHDERTSCMRPDLHVTLNTNAIDNDEKMKLASGNARLRKVFHSRLLDFSKSHPEGDEIPEGTLPEPFNRSKQDLRTNIIKTSTSSLTCEISTDALVEQQPAASSLLSQSFRRRFSQPGSNQEVLNTHSSRKGIRAPAVPSPIKSSSKPSMDEECIALGASAASLPPSHPEPAATPVKKMDLTENEDCFSIGNASIQGTPANHVSTPAKLMSVTPALQPPKRHCMSPDDDTTRSPNKLVRRPPRSRSLKFDTPVKNAKLEDEGSESQRLLIDSDIFDILPENLLQSIREKERKALEEQDPAISQAKWRQQMIASLPKLFDRIHFLFQSIKRSIITKDELMHRIIASQLDIVDRREVEEQLRLLQELVPEWIYEKSASSGDLLLCINRITSPELIRTRLAEAN</sequence>
<dbReference type="CDD" id="cd08674">
    <property type="entry name" value="Cdt1_m"/>
    <property type="match status" value="1"/>
</dbReference>
<evidence type="ECO:0000313" key="6">
    <source>
        <dbReference type="Proteomes" id="UP001642360"/>
    </source>
</evidence>
<gene>
    <name evidence="5" type="ORF">ILEXP_LOCUS8143</name>
</gene>
<dbReference type="Gene3D" id="1.10.10.1420">
    <property type="entry name" value="DNA replication factor Cdt1, C-terminal WH domain"/>
    <property type="match status" value="1"/>
</dbReference>
<proteinExistence type="inferred from homology"/>
<keyword evidence="6" id="KW-1185">Reference proteome</keyword>
<evidence type="ECO:0000259" key="4">
    <source>
        <dbReference type="SMART" id="SM01075"/>
    </source>
</evidence>
<dbReference type="InterPro" id="IPR014939">
    <property type="entry name" value="CDT1_Gemini-bd-like"/>
</dbReference>
<evidence type="ECO:0000256" key="3">
    <source>
        <dbReference type="SAM" id="MobiDB-lite"/>
    </source>
</evidence>
<evidence type="ECO:0000313" key="5">
    <source>
        <dbReference type="EMBL" id="CAK9140636.1"/>
    </source>
</evidence>
<dbReference type="PANTHER" id="PTHR28637:SF1">
    <property type="entry name" value="DNA REPLICATION FACTOR CDT1"/>
    <property type="match status" value="1"/>
</dbReference>
<dbReference type="CDD" id="cd08767">
    <property type="entry name" value="Cdt1_c"/>
    <property type="match status" value="1"/>
</dbReference>
<feature type="region of interest" description="Disordered" evidence="3">
    <location>
        <begin position="1"/>
        <end position="89"/>
    </location>
</feature>
<dbReference type="Proteomes" id="UP001642360">
    <property type="component" value="Unassembled WGS sequence"/>
</dbReference>